<dbReference type="InterPro" id="IPR019734">
    <property type="entry name" value="TPR_rpt"/>
</dbReference>
<dbReference type="InterPro" id="IPR015943">
    <property type="entry name" value="WD40/YVTN_repeat-like_dom_sf"/>
</dbReference>
<evidence type="ECO:0000313" key="4">
    <source>
        <dbReference type="EMBL" id="QEG35583.1"/>
    </source>
</evidence>
<dbReference type="PANTHER" id="PTHR34512">
    <property type="entry name" value="CELL SURFACE PROTEIN"/>
    <property type="match status" value="1"/>
</dbReference>
<evidence type="ECO:0000313" key="5">
    <source>
        <dbReference type="Proteomes" id="UP000323917"/>
    </source>
</evidence>
<dbReference type="SUPFAM" id="SSF50998">
    <property type="entry name" value="Quinoprotein alcohol dehydrogenase-like"/>
    <property type="match status" value="2"/>
</dbReference>
<name>A0A5B9QNL2_9BACT</name>
<feature type="domain" description="Pyrrolo-quinoline quinone repeat" evidence="3">
    <location>
        <begin position="470"/>
        <end position="605"/>
    </location>
</feature>
<dbReference type="Proteomes" id="UP000323917">
    <property type="component" value="Chromosome"/>
</dbReference>
<dbReference type="EMBL" id="CP042913">
    <property type="protein sequence ID" value="QEG35583.1"/>
    <property type="molecule type" value="Genomic_DNA"/>
</dbReference>
<feature type="region of interest" description="Disordered" evidence="2">
    <location>
        <begin position="1191"/>
        <end position="1214"/>
    </location>
</feature>
<gene>
    <name evidence="4" type="ORF">Pr1d_28840</name>
</gene>
<evidence type="ECO:0000256" key="1">
    <source>
        <dbReference type="PROSITE-ProRule" id="PRU00339"/>
    </source>
</evidence>
<dbReference type="PROSITE" id="PS50005">
    <property type="entry name" value="TPR"/>
    <property type="match status" value="1"/>
</dbReference>
<reference evidence="4 5" key="1">
    <citation type="submission" date="2019-08" db="EMBL/GenBank/DDBJ databases">
        <title>Deep-cultivation of Planctomycetes and their phenomic and genomic characterization uncovers novel biology.</title>
        <authorList>
            <person name="Wiegand S."/>
            <person name="Jogler M."/>
            <person name="Boedeker C."/>
            <person name="Pinto D."/>
            <person name="Vollmers J."/>
            <person name="Rivas-Marin E."/>
            <person name="Kohn T."/>
            <person name="Peeters S.H."/>
            <person name="Heuer A."/>
            <person name="Rast P."/>
            <person name="Oberbeckmann S."/>
            <person name="Bunk B."/>
            <person name="Jeske O."/>
            <person name="Meyerdierks A."/>
            <person name="Storesund J.E."/>
            <person name="Kallscheuer N."/>
            <person name="Luecker S."/>
            <person name="Lage O.M."/>
            <person name="Pohl T."/>
            <person name="Merkel B.J."/>
            <person name="Hornburger P."/>
            <person name="Mueller R.-W."/>
            <person name="Bruemmer F."/>
            <person name="Labrenz M."/>
            <person name="Spormann A.M."/>
            <person name="Op den Camp H."/>
            <person name="Overmann J."/>
            <person name="Amann R."/>
            <person name="Jetten M.S.M."/>
            <person name="Mascher T."/>
            <person name="Medema M.H."/>
            <person name="Devos D.P."/>
            <person name="Kaster A.-K."/>
            <person name="Ovreas L."/>
            <person name="Rohde M."/>
            <person name="Galperin M.Y."/>
            <person name="Jogler C."/>
        </authorList>
    </citation>
    <scope>NUCLEOTIDE SEQUENCE [LARGE SCALE GENOMIC DNA]</scope>
    <source>
        <strain evidence="4 5">Pr1d</strain>
    </source>
</reference>
<proteinExistence type="predicted"/>
<evidence type="ECO:0000259" key="3">
    <source>
        <dbReference type="Pfam" id="PF13360"/>
    </source>
</evidence>
<keyword evidence="5" id="KW-1185">Reference proteome</keyword>
<dbReference type="InterPro" id="IPR002372">
    <property type="entry name" value="PQQ_rpt_dom"/>
</dbReference>
<protein>
    <submittedName>
        <fullName evidence="4">Outer membrane biogenesis protein BamB</fullName>
    </submittedName>
</protein>
<sequence length="1570" mass="173994">MPKNLSVSRLEPILRVVKIYMRSRTNMLCCLISRFEMSRLTLLIAVALVSMQSSLIVEQGAAQQQIITQQENIGSDAFDLYSDRKLSRGIERARERISEGEFSQAIRFLDEVLADPQDSFADVADSEDYQGLKNTASKMIRDLPPDGIELYESMFGPLARKKLGEAVGSGNFADVRAVSQRYFYTSAGFEAAILLAQHEADRGEHLAANLIYQRLLDTPRAALILEPQLSLLAAKSLLVLGRKDRAEDLLERIPGFKGNRSPSVVVAGRQQSLSGRPLDWFDKEIGIPNPLGTPLEREWLLAGGNTARNGRSEGGLPHTRVRWQARLLNRPQFEDIYDDIVDSLEQRQKPLSTAGTPLAIANTIVAATAHNVVAFDFLTGKRVWQTQPQRVAEFEQLLALNEEASQNDTNLELAQAFARRIWNDYLYNSISSDGKRVFVIRDISLTQFAEQDIWALPFRGGGFSAETPESSNRLCAYELATQGKLVWEIDGAARTDELAGAFFLGAPIAVNNHLYCMAEIKSSIHLVAIDQNTGQLLWLQQLADLHSGITLDPQRRLQGAIPSYDSGILVCPTSAGVVVGYNLEMNSIAWHFQYENNRSTLEYLRRSRGRAREAPGEWIDGSVILADGCALLSPPEADGLYCLDLLTGKLLWERKRGDGIFVAGVDQGLVLIVGTHNVTAVSLEDGQPVWEKEKLALPSATSPTGRGFFSAEKYFLPLSNSQVVAIDLKKGVIADRVIARSGATLGNLISHRGAILSQNGRFLECFDQIDVLRRMTEARLAKNPADSEALRTLGEITFNEGNLAKAIEYLEKADSLSPGNLRTHEVLSECLLEALAKDFTSYQDRIPKLRELLASSPDQTLKLQRIESAGLVEIDKLWDAFLVCLEIFHADHTGSELQQIDSEYDTSIASWTKAQTAIIWRLADQETQEKIADSLAQTRRDLSSEQGVAGLKSFVANFGGIDELVENTTLEISRNLLNEQQLLAAQQGLLDFASLNQNRINDNSSEREAIASLSKILHQTDLKRLARPYDDELAGQLADVVCLDGKTGLQCVESWADVNALKDSPWPYGQVQVEMLTQEKTAVNHRVNVRTPLAEVRLEHGDDLLSRCNIFYSSRVAELIIRDSLGNEVSRQMLGEQERQVLHGGVYGVARGNLLILSLGQLIVAVDTLAPRSENGGAVLWRKRISRNPSQQRFYGGYDSPPKPSNPYSSGTPRVQVDGKWIGVIGPVTRDSFVYQDQRGLHCVHPLTGEILWSRTDTPNACNLFGNDQVVIAMEDSSNKAHVYNLLDGRSLGQVDVPLWREQLATHGTDIFAWQRSKGGHHELLSMDVLTGKTNWKKEFPAGSQIDIAKKRYVAIADPSGNYQIVDAYDGALIVDYHGGEQARARKVYLFAGADTFTVAVEQRHKESSEDRRTWVNFPDYKSFDGELMAFDAATGSPMWSRPAQVRQEALMLSQPPDSPVISFARFYRVQGGGGTKPLASILLLEKASGRVLFADEAVQNSGNMCLVSADESSHEVSLEMINRTVKLRFTDLPRPPEPPATVEANNRDKSGTQGLNRILERFRKAVDPF</sequence>
<dbReference type="InterPro" id="IPR018391">
    <property type="entry name" value="PQQ_b-propeller_rpt"/>
</dbReference>
<dbReference type="InterPro" id="IPR011047">
    <property type="entry name" value="Quinoprotein_ADH-like_sf"/>
</dbReference>
<dbReference type="SMART" id="SM00564">
    <property type="entry name" value="PQQ"/>
    <property type="match status" value="6"/>
</dbReference>
<accession>A0A5B9QNL2</accession>
<dbReference type="Pfam" id="PF13360">
    <property type="entry name" value="PQQ_2"/>
    <property type="match status" value="3"/>
</dbReference>
<dbReference type="KEGG" id="bgok:Pr1d_28840"/>
<feature type="region of interest" description="Disordered" evidence="2">
    <location>
        <begin position="1532"/>
        <end position="1555"/>
    </location>
</feature>
<feature type="repeat" description="TPR" evidence="1">
    <location>
        <begin position="787"/>
        <end position="820"/>
    </location>
</feature>
<dbReference type="Gene3D" id="1.25.40.10">
    <property type="entry name" value="Tetratricopeptide repeat domain"/>
    <property type="match status" value="1"/>
</dbReference>
<feature type="domain" description="Pyrrolo-quinoline quinone repeat" evidence="3">
    <location>
        <begin position="1126"/>
        <end position="1372"/>
    </location>
</feature>
<feature type="domain" description="Pyrrolo-quinoline quinone repeat" evidence="3">
    <location>
        <begin position="627"/>
        <end position="733"/>
    </location>
</feature>
<keyword evidence="1" id="KW-0802">TPR repeat</keyword>
<dbReference type="SUPFAM" id="SSF48452">
    <property type="entry name" value="TPR-like"/>
    <property type="match status" value="1"/>
</dbReference>
<evidence type="ECO:0000256" key="2">
    <source>
        <dbReference type="SAM" id="MobiDB-lite"/>
    </source>
</evidence>
<dbReference type="Gene3D" id="2.130.10.10">
    <property type="entry name" value="YVTN repeat-like/Quinoprotein amine dehydrogenase"/>
    <property type="match status" value="2"/>
</dbReference>
<organism evidence="4 5">
    <name type="scientific">Bythopirellula goksoeyrii</name>
    <dbReference type="NCBI Taxonomy" id="1400387"/>
    <lineage>
        <taxon>Bacteria</taxon>
        <taxon>Pseudomonadati</taxon>
        <taxon>Planctomycetota</taxon>
        <taxon>Planctomycetia</taxon>
        <taxon>Pirellulales</taxon>
        <taxon>Lacipirellulaceae</taxon>
        <taxon>Bythopirellula</taxon>
    </lineage>
</organism>
<dbReference type="PANTHER" id="PTHR34512:SF30">
    <property type="entry name" value="OUTER MEMBRANE PROTEIN ASSEMBLY FACTOR BAMB"/>
    <property type="match status" value="1"/>
</dbReference>
<dbReference type="InterPro" id="IPR011990">
    <property type="entry name" value="TPR-like_helical_dom_sf"/>
</dbReference>